<keyword evidence="2" id="KW-1185">Reference proteome</keyword>
<organism evidence="1 2">
    <name type="scientific">Paramecium pentaurelia</name>
    <dbReference type="NCBI Taxonomy" id="43138"/>
    <lineage>
        <taxon>Eukaryota</taxon>
        <taxon>Sar</taxon>
        <taxon>Alveolata</taxon>
        <taxon>Ciliophora</taxon>
        <taxon>Intramacronucleata</taxon>
        <taxon>Oligohymenophorea</taxon>
        <taxon>Peniculida</taxon>
        <taxon>Parameciidae</taxon>
        <taxon>Paramecium</taxon>
    </lineage>
</organism>
<sequence>MISQALLRQETKKQQLISRPSSKNKKFLPEIIQNPSTIQLQKQQHSIFNPSKNMESLNLHKITNYEPAVEQYTSRIELQRKELIREIFRQEKKQSIPKSFIKQQCEQTHRNIFKKEDSPFDQQMQLKSILKRKTSNSREHTNIFDFFELDNKDFKQQQQQQSQQQQQQQKSNFNRLKHNKQVSLQPIQKEDYSPTINPGKKIVSFNKQIQIKVIDPNEEKPKSNQKSFRRLYTVADLLDKS</sequence>
<dbReference type="OrthoDB" id="295045at2759"/>
<evidence type="ECO:0000313" key="2">
    <source>
        <dbReference type="Proteomes" id="UP000689195"/>
    </source>
</evidence>
<accession>A0A8S1SG24</accession>
<name>A0A8S1SG24_9CILI</name>
<dbReference type="AlphaFoldDB" id="A0A8S1SG24"/>
<gene>
    <name evidence="1" type="ORF">PPENT_87.1.T0070324</name>
</gene>
<comment type="caution">
    <text evidence="1">The sequence shown here is derived from an EMBL/GenBank/DDBJ whole genome shotgun (WGS) entry which is preliminary data.</text>
</comment>
<dbReference type="Proteomes" id="UP000689195">
    <property type="component" value="Unassembled WGS sequence"/>
</dbReference>
<evidence type="ECO:0000313" key="1">
    <source>
        <dbReference type="EMBL" id="CAD8138810.1"/>
    </source>
</evidence>
<proteinExistence type="predicted"/>
<protein>
    <submittedName>
        <fullName evidence="1">Uncharacterized protein</fullName>
    </submittedName>
</protein>
<dbReference type="EMBL" id="CAJJDO010000007">
    <property type="protein sequence ID" value="CAD8138810.1"/>
    <property type="molecule type" value="Genomic_DNA"/>
</dbReference>
<reference evidence="1" key="1">
    <citation type="submission" date="2021-01" db="EMBL/GenBank/DDBJ databases">
        <authorList>
            <consortium name="Genoscope - CEA"/>
            <person name="William W."/>
        </authorList>
    </citation>
    <scope>NUCLEOTIDE SEQUENCE</scope>
</reference>